<evidence type="ECO:0000313" key="3">
    <source>
        <dbReference type="Proteomes" id="UP001597343"/>
    </source>
</evidence>
<dbReference type="InterPro" id="IPR011990">
    <property type="entry name" value="TPR-like_helical_dom_sf"/>
</dbReference>
<protein>
    <submittedName>
        <fullName evidence="2">Uncharacterized protein</fullName>
    </submittedName>
</protein>
<keyword evidence="3" id="KW-1185">Reference proteome</keyword>
<name>A0ABW4ZTI6_9BACL</name>
<gene>
    <name evidence="2" type="ORF">ACFSOY_01320</name>
</gene>
<evidence type="ECO:0000256" key="1">
    <source>
        <dbReference type="SAM" id="Phobius"/>
    </source>
</evidence>
<proteinExistence type="predicted"/>
<feature type="transmembrane region" description="Helical" evidence="1">
    <location>
        <begin position="30"/>
        <end position="47"/>
    </location>
</feature>
<dbReference type="Proteomes" id="UP001597343">
    <property type="component" value="Unassembled WGS sequence"/>
</dbReference>
<reference evidence="3" key="1">
    <citation type="journal article" date="2019" name="Int. J. Syst. Evol. Microbiol.">
        <title>The Global Catalogue of Microorganisms (GCM) 10K type strain sequencing project: providing services to taxonomists for standard genome sequencing and annotation.</title>
        <authorList>
            <consortium name="The Broad Institute Genomics Platform"/>
            <consortium name="The Broad Institute Genome Sequencing Center for Infectious Disease"/>
            <person name="Wu L."/>
            <person name="Ma J."/>
        </authorList>
    </citation>
    <scope>NUCLEOTIDE SEQUENCE [LARGE SCALE GENOMIC DNA]</scope>
    <source>
        <strain evidence="3">CGMCC 1.13574</strain>
    </source>
</reference>
<keyword evidence="1" id="KW-0812">Transmembrane</keyword>
<dbReference type="EMBL" id="JBHUIO010000002">
    <property type="protein sequence ID" value="MFD2168659.1"/>
    <property type="molecule type" value="Genomic_DNA"/>
</dbReference>
<dbReference type="RefSeq" id="WP_386043571.1">
    <property type="nucleotide sequence ID" value="NZ_JBHUIO010000002.1"/>
</dbReference>
<dbReference type="Gene3D" id="1.25.40.10">
    <property type="entry name" value="Tetratricopeptide repeat domain"/>
    <property type="match status" value="1"/>
</dbReference>
<accession>A0ABW4ZTI6</accession>
<feature type="transmembrane region" description="Helical" evidence="1">
    <location>
        <begin position="84"/>
        <end position="103"/>
    </location>
</feature>
<evidence type="ECO:0000313" key="2">
    <source>
        <dbReference type="EMBL" id="MFD2168659.1"/>
    </source>
</evidence>
<sequence length="345" mass="39158">MSAELSSRKAKHSKQNVFDTLVRARHLRSIILFALFAVVDLFLFVFALQGMVWLLFLRAAFALLVAHLAQPISGIQPWSSRQALTALTCFLLPGIGGLIAALWSTQVTRVQGAWQDVPVAQEVYRSSIDWGGVLDVVPLIDVLEGQDAQKKKRVLLQAQSMSSKIQVPVVRKALDDPDPEVRYYGASLLSRAEAAHSAQIRRLEKRLERMPEDVDAWNELATEYELIIEEGIAGAELSHFYLDKRLTVLKRSLFLNPDQPQVGIEKAQTLFFLKRYQEAEAEAKLWLGQRQAETADRARGVLIQLAYEQNDQELLIRLVREVTDVHHLPDFMQGLVQLWRREGNR</sequence>
<comment type="caution">
    <text evidence="2">The sequence shown here is derived from an EMBL/GenBank/DDBJ whole genome shotgun (WGS) entry which is preliminary data.</text>
</comment>
<organism evidence="2 3">
    <name type="scientific">Tumebacillus lipolyticus</name>
    <dbReference type="NCBI Taxonomy" id="1280370"/>
    <lineage>
        <taxon>Bacteria</taxon>
        <taxon>Bacillati</taxon>
        <taxon>Bacillota</taxon>
        <taxon>Bacilli</taxon>
        <taxon>Bacillales</taxon>
        <taxon>Alicyclobacillaceae</taxon>
        <taxon>Tumebacillus</taxon>
    </lineage>
</organism>
<keyword evidence="1" id="KW-1133">Transmembrane helix</keyword>
<keyword evidence="1" id="KW-0472">Membrane</keyword>